<keyword evidence="4" id="KW-1133">Transmembrane helix</keyword>
<sequence length="267" mass="26826">MTPANRVQAAAAAGQVILLVGIWLGGGAGPVALVAGVVYAIALSVLLAGALRRAGRASLGPADLVTLGRAGLVGSVTALVAEELVSGASPTPALVGIAAVALALDAVDGRVARRTGTVSAVGARFDMEVDAFLVLVLSVHVAGIVGPWALAIGGMRYVFVAASWVLPWLRGPLPPNLAAKTVAALQGVALVVAAAELLPPVISAGLVAVALALLCWSFGRDVLRLSHPRHAPATGRDCTDTSSGPMRSGTVQPSRSYSAMQRSTMAL</sequence>
<evidence type="ECO:0000256" key="3">
    <source>
        <dbReference type="SAM" id="MobiDB-lite"/>
    </source>
</evidence>
<dbReference type="Proteomes" id="UP001597145">
    <property type="component" value="Unassembled WGS sequence"/>
</dbReference>
<keyword evidence="1 2" id="KW-0808">Transferase</keyword>
<gene>
    <name evidence="5" type="ORF">ACFSCY_06390</name>
</gene>
<evidence type="ECO:0000313" key="6">
    <source>
        <dbReference type="Proteomes" id="UP001597145"/>
    </source>
</evidence>
<dbReference type="InterPro" id="IPR000462">
    <property type="entry name" value="CDP-OH_P_trans"/>
</dbReference>
<feature type="transmembrane region" description="Helical" evidence="4">
    <location>
        <begin position="7"/>
        <end position="25"/>
    </location>
</feature>
<comment type="caution">
    <text evidence="5">The sequence shown here is derived from an EMBL/GenBank/DDBJ whole genome shotgun (WGS) entry which is preliminary data.</text>
</comment>
<dbReference type="EMBL" id="JBHUCP010000004">
    <property type="protein sequence ID" value="MFD1529064.1"/>
    <property type="molecule type" value="Genomic_DNA"/>
</dbReference>
<keyword evidence="4" id="KW-0472">Membrane</keyword>
<dbReference type="RefSeq" id="WP_343974906.1">
    <property type="nucleotide sequence ID" value="NZ_BAAAJG010000008.1"/>
</dbReference>
<evidence type="ECO:0000256" key="2">
    <source>
        <dbReference type="RuleBase" id="RU003750"/>
    </source>
</evidence>
<evidence type="ECO:0000313" key="5">
    <source>
        <dbReference type="EMBL" id="MFD1529064.1"/>
    </source>
</evidence>
<dbReference type="EC" id="2.7.8.-" evidence="5"/>
<dbReference type="Gene3D" id="1.20.120.1760">
    <property type="match status" value="1"/>
</dbReference>
<keyword evidence="6" id="KW-1185">Reference proteome</keyword>
<feature type="compositionally biased region" description="Polar residues" evidence="3">
    <location>
        <begin position="240"/>
        <end position="255"/>
    </location>
</feature>
<reference evidence="6" key="1">
    <citation type="journal article" date="2019" name="Int. J. Syst. Evol. Microbiol.">
        <title>The Global Catalogue of Microorganisms (GCM) 10K type strain sequencing project: providing services to taxonomists for standard genome sequencing and annotation.</title>
        <authorList>
            <consortium name="The Broad Institute Genomics Platform"/>
            <consortium name="The Broad Institute Genome Sequencing Center for Infectious Disease"/>
            <person name="Wu L."/>
            <person name="Ma J."/>
        </authorList>
    </citation>
    <scope>NUCLEOTIDE SEQUENCE [LARGE SCALE GENOMIC DNA]</scope>
    <source>
        <strain evidence="6">JCM 12165</strain>
    </source>
</reference>
<dbReference type="InterPro" id="IPR043130">
    <property type="entry name" value="CDP-OH_PTrfase_TM_dom"/>
</dbReference>
<feature type="transmembrane region" description="Helical" evidence="4">
    <location>
        <begin position="131"/>
        <end position="148"/>
    </location>
</feature>
<proteinExistence type="inferred from homology"/>
<evidence type="ECO:0000256" key="4">
    <source>
        <dbReference type="SAM" id="Phobius"/>
    </source>
</evidence>
<feature type="transmembrane region" description="Helical" evidence="4">
    <location>
        <begin position="31"/>
        <end position="51"/>
    </location>
</feature>
<dbReference type="PROSITE" id="PS00379">
    <property type="entry name" value="CDP_ALCOHOL_P_TRANSF"/>
    <property type="match status" value="1"/>
</dbReference>
<name>A0ABW4FGL7_9PSEU</name>
<feature type="transmembrane region" description="Helical" evidence="4">
    <location>
        <begin position="201"/>
        <end position="219"/>
    </location>
</feature>
<protein>
    <submittedName>
        <fullName evidence="5">CDP-alcohol phosphatidyltransferase family protein</fullName>
        <ecNumber evidence="5">2.7.8.-</ecNumber>
    </submittedName>
</protein>
<keyword evidence="4" id="KW-0812">Transmembrane</keyword>
<dbReference type="GO" id="GO:0016740">
    <property type="term" value="F:transferase activity"/>
    <property type="evidence" value="ECO:0007669"/>
    <property type="project" value="UniProtKB-KW"/>
</dbReference>
<organism evidence="5 6">
    <name type="scientific">Pseudonocardia aurantiaca</name>
    <dbReference type="NCBI Taxonomy" id="75290"/>
    <lineage>
        <taxon>Bacteria</taxon>
        <taxon>Bacillati</taxon>
        <taxon>Actinomycetota</taxon>
        <taxon>Actinomycetes</taxon>
        <taxon>Pseudonocardiales</taxon>
        <taxon>Pseudonocardiaceae</taxon>
        <taxon>Pseudonocardia</taxon>
    </lineage>
</organism>
<comment type="similarity">
    <text evidence="2">Belongs to the CDP-alcohol phosphatidyltransferase class-I family.</text>
</comment>
<dbReference type="Pfam" id="PF01066">
    <property type="entry name" value="CDP-OH_P_transf"/>
    <property type="match status" value="1"/>
</dbReference>
<feature type="region of interest" description="Disordered" evidence="3">
    <location>
        <begin position="230"/>
        <end position="255"/>
    </location>
</feature>
<evidence type="ECO:0000256" key="1">
    <source>
        <dbReference type="ARBA" id="ARBA00022679"/>
    </source>
</evidence>
<dbReference type="InterPro" id="IPR048254">
    <property type="entry name" value="CDP_ALCOHOL_P_TRANSF_CS"/>
</dbReference>
<accession>A0ABW4FGL7</accession>